<proteinExistence type="predicted"/>
<protein>
    <submittedName>
        <fullName evidence="1">Uncharacterized protein</fullName>
    </submittedName>
</protein>
<evidence type="ECO:0000313" key="1">
    <source>
        <dbReference type="EMBL" id="KAJ2976368.1"/>
    </source>
</evidence>
<sequence length="142" mass="15429">MENPRYYRAGLMQRGSRAPNSARAPAQPFLLRAPAGDLHGPPLDFGGGVALLVKTGMVCSVWLRNGKLEDCLPTWVIDAATALPTGEKIVFLQVGGRTSCVVPSKQKKTGRVVAGIKEEEPVPETETKSKAKTKKWEEEPLF</sequence>
<comment type="caution">
    <text evidence="1">The sequence shown here is derived from an EMBL/GenBank/DDBJ whole genome shotgun (WGS) entry which is preliminary data.</text>
</comment>
<dbReference type="EMBL" id="JAPDGR010002333">
    <property type="protein sequence ID" value="KAJ2976368.1"/>
    <property type="molecule type" value="Genomic_DNA"/>
</dbReference>
<keyword evidence="2" id="KW-1185">Reference proteome</keyword>
<accession>A0ACC1ND72</accession>
<evidence type="ECO:0000313" key="2">
    <source>
        <dbReference type="Proteomes" id="UP001143856"/>
    </source>
</evidence>
<gene>
    <name evidence="1" type="ORF">NUW58_g8104</name>
</gene>
<dbReference type="Proteomes" id="UP001143856">
    <property type="component" value="Unassembled WGS sequence"/>
</dbReference>
<reference evidence="1" key="1">
    <citation type="submission" date="2022-10" db="EMBL/GenBank/DDBJ databases">
        <title>Genome Sequence of Xylaria curta.</title>
        <authorList>
            <person name="Buettner E."/>
        </authorList>
    </citation>
    <scope>NUCLEOTIDE SEQUENCE</scope>
    <source>
        <strain evidence="1">Babe10</strain>
    </source>
</reference>
<organism evidence="1 2">
    <name type="scientific">Xylaria curta</name>
    <dbReference type="NCBI Taxonomy" id="42375"/>
    <lineage>
        <taxon>Eukaryota</taxon>
        <taxon>Fungi</taxon>
        <taxon>Dikarya</taxon>
        <taxon>Ascomycota</taxon>
        <taxon>Pezizomycotina</taxon>
        <taxon>Sordariomycetes</taxon>
        <taxon>Xylariomycetidae</taxon>
        <taxon>Xylariales</taxon>
        <taxon>Xylariaceae</taxon>
        <taxon>Xylaria</taxon>
    </lineage>
</organism>
<name>A0ACC1ND72_9PEZI</name>